<comment type="caution">
    <text evidence="3">The sequence shown here is derived from an EMBL/GenBank/DDBJ whole genome shotgun (WGS) entry which is preliminary data.</text>
</comment>
<feature type="compositionally biased region" description="Low complexity" evidence="1">
    <location>
        <begin position="218"/>
        <end position="234"/>
    </location>
</feature>
<feature type="compositionally biased region" description="Polar residues" evidence="1">
    <location>
        <begin position="285"/>
        <end position="295"/>
    </location>
</feature>
<feature type="signal peptide" evidence="2">
    <location>
        <begin position="1"/>
        <end position="22"/>
    </location>
</feature>
<reference evidence="3 4" key="1">
    <citation type="submission" date="2018-04" db="EMBL/GenBank/DDBJ databases">
        <title>Genomic Encyclopedia of Archaeal and Bacterial Type Strains, Phase II (KMG-II): from individual species to whole genera.</title>
        <authorList>
            <person name="Goeker M."/>
        </authorList>
    </citation>
    <scope>NUCLEOTIDE SEQUENCE [LARGE SCALE GENOMIC DNA]</scope>
    <source>
        <strain evidence="3 4">DSM 26809</strain>
    </source>
</reference>
<feature type="chain" id="PRO_5015780811" description="YXWGXW repeat-containing protein" evidence="2">
    <location>
        <begin position="23"/>
        <end position="295"/>
    </location>
</feature>
<dbReference type="Proteomes" id="UP000244168">
    <property type="component" value="Unassembled WGS sequence"/>
</dbReference>
<evidence type="ECO:0000256" key="1">
    <source>
        <dbReference type="SAM" id="MobiDB-lite"/>
    </source>
</evidence>
<gene>
    <name evidence="3" type="ORF">C8P68_104397</name>
</gene>
<name>A0A2T5JA00_9SPHI</name>
<dbReference type="EMBL" id="QAOQ01000004">
    <property type="protein sequence ID" value="PTQ96903.1"/>
    <property type="molecule type" value="Genomic_DNA"/>
</dbReference>
<dbReference type="OrthoDB" id="799522at2"/>
<dbReference type="RefSeq" id="WP_107828843.1">
    <property type="nucleotide sequence ID" value="NZ_CP160205.1"/>
</dbReference>
<dbReference type="AlphaFoldDB" id="A0A2T5JA00"/>
<feature type="compositionally biased region" description="Polar residues" evidence="1">
    <location>
        <begin position="185"/>
        <end position="207"/>
    </location>
</feature>
<keyword evidence="2" id="KW-0732">Signal</keyword>
<feature type="compositionally biased region" description="Basic and acidic residues" evidence="1">
    <location>
        <begin position="137"/>
        <end position="184"/>
    </location>
</feature>
<feature type="compositionally biased region" description="Gly residues" evidence="1">
    <location>
        <begin position="235"/>
        <end position="268"/>
    </location>
</feature>
<sequence length="295" mass="33153">MKKLVLIPALFFGAFAVKTANAQIGLHVNLHLGGLHASAIIPVVPAAQPVEEPACADDDYYYYPEVEAYYSVPEHCYYYQDNYGSWVSAAYLPGRYHDFNWRTARRVEIRSARPYAHHDVYRSRYGGWSNRDDYYSRAFPGRDRDMPSPGFDRSDRRDWNGSRDNGRDWNRGDHNNYNHGDRDNNAYNNNPGRNQGGYNQPDQNRSSQNGYGQGWGGRQNQNQGGYNQPDQNRGPQGGFGQGQNHGQYGQGQQDGGQNRGRGGFGGGQYTQRGMGVVNGDRSANMAMNNRPTAGF</sequence>
<evidence type="ECO:0000313" key="3">
    <source>
        <dbReference type="EMBL" id="PTQ96903.1"/>
    </source>
</evidence>
<organism evidence="3 4">
    <name type="scientific">Mucilaginibacter yixingensis</name>
    <dbReference type="NCBI Taxonomy" id="1295612"/>
    <lineage>
        <taxon>Bacteria</taxon>
        <taxon>Pseudomonadati</taxon>
        <taxon>Bacteroidota</taxon>
        <taxon>Sphingobacteriia</taxon>
        <taxon>Sphingobacteriales</taxon>
        <taxon>Sphingobacteriaceae</taxon>
        <taxon>Mucilaginibacter</taxon>
    </lineage>
</organism>
<feature type="region of interest" description="Disordered" evidence="1">
    <location>
        <begin position="137"/>
        <end position="295"/>
    </location>
</feature>
<keyword evidence="4" id="KW-1185">Reference proteome</keyword>
<evidence type="ECO:0000313" key="4">
    <source>
        <dbReference type="Proteomes" id="UP000244168"/>
    </source>
</evidence>
<accession>A0A2T5JA00</accession>
<evidence type="ECO:0000256" key="2">
    <source>
        <dbReference type="SAM" id="SignalP"/>
    </source>
</evidence>
<protein>
    <recommendedName>
        <fullName evidence="5">YXWGXW repeat-containing protein</fullName>
    </recommendedName>
</protein>
<proteinExistence type="predicted"/>
<evidence type="ECO:0008006" key="5">
    <source>
        <dbReference type="Google" id="ProtNLM"/>
    </source>
</evidence>